<keyword evidence="5" id="KW-0539">Nucleus</keyword>
<evidence type="ECO:0000256" key="3">
    <source>
        <dbReference type="ARBA" id="ARBA00023015"/>
    </source>
</evidence>
<evidence type="ECO:0000256" key="5">
    <source>
        <dbReference type="ARBA" id="ARBA00023242"/>
    </source>
</evidence>
<evidence type="ECO:0000313" key="9">
    <source>
        <dbReference type="Proteomes" id="UP001605036"/>
    </source>
</evidence>
<feature type="region of interest" description="Disordered" evidence="6">
    <location>
        <begin position="217"/>
        <end position="244"/>
    </location>
</feature>
<dbReference type="Proteomes" id="UP001605036">
    <property type="component" value="Unassembled WGS sequence"/>
</dbReference>
<evidence type="ECO:0000259" key="7">
    <source>
        <dbReference type="Pfam" id="PF04844"/>
    </source>
</evidence>
<accession>A0ABD1YAA6</accession>
<reference evidence="8 9" key="1">
    <citation type="submission" date="2024-09" db="EMBL/GenBank/DDBJ databases">
        <title>Chromosome-scale assembly of Riccia fluitans.</title>
        <authorList>
            <person name="Paukszto L."/>
            <person name="Sawicki J."/>
            <person name="Karawczyk K."/>
            <person name="Piernik-Szablinska J."/>
            <person name="Szczecinska M."/>
            <person name="Mazdziarz M."/>
        </authorList>
    </citation>
    <scope>NUCLEOTIDE SEQUENCE [LARGE SCALE GENOMIC DNA]</scope>
    <source>
        <strain evidence="8">Rf_01</strain>
        <tissue evidence="8">Aerial parts of the thallus</tissue>
    </source>
</reference>
<feature type="domain" description="OVATE" evidence="7">
    <location>
        <begin position="149"/>
        <end position="200"/>
    </location>
</feature>
<feature type="region of interest" description="Disordered" evidence="6">
    <location>
        <begin position="58"/>
        <end position="148"/>
    </location>
</feature>
<comment type="subcellular location">
    <subcellularLocation>
        <location evidence="1">Nucleus</location>
    </subcellularLocation>
</comment>
<keyword evidence="3" id="KW-0805">Transcription regulation</keyword>
<dbReference type="InterPro" id="IPR006458">
    <property type="entry name" value="Ovate_C"/>
</dbReference>
<keyword evidence="2" id="KW-0678">Repressor</keyword>
<proteinExistence type="predicted"/>
<protein>
    <recommendedName>
        <fullName evidence="7">OVATE domain-containing protein</fullName>
    </recommendedName>
</protein>
<comment type="caution">
    <text evidence="8">The sequence shown here is derived from an EMBL/GenBank/DDBJ whole genome shotgun (WGS) entry which is preliminary data.</text>
</comment>
<gene>
    <name evidence="8" type="ORF">R1flu_002559</name>
</gene>
<feature type="compositionally biased region" description="Pro residues" evidence="6">
    <location>
        <begin position="136"/>
        <end position="145"/>
    </location>
</feature>
<organism evidence="8 9">
    <name type="scientific">Riccia fluitans</name>
    <dbReference type="NCBI Taxonomy" id="41844"/>
    <lineage>
        <taxon>Eukaryota</taxon>
        <taxon>Viridiplantae</taxon>
        <taxon>Streptophyta</taxon>
        <taxon>Embryophyta</taxon>
        <taxon>Marchantiophyta</taxon>
        <taxon>Marchantiopsida</taxon>
        <taxon>Marchantiidae</taxon>
        <taxon>Marchantiales</taxon>
        <taxon>Ricciaceae</taxon>
        <taxon>Riccia</taxon>
    </lineage>
</organism>
<dbReference type="AlphaFoldDB" id="A0ABD1YAA6"/>
<evidence type="ECO:0000313" key="8">
    <source>
        <dbReference type="EMBL" id="KAL2622354.1"/>
    </source>
</evidence>
<evidence type="ECO:0000256" key="6">
    <source>
        <dbReference type="SAM" id="MobiDB-lite"/>
    </source>
</evidence>
<evidence type="ECO:0000256" key="1">
    <source>
        <dbReference type="ARBA" id="ARBA00004123"/>
    </source>
</evidence>
<sequence>MSVSAIMARNAASTTPVSQSLSTQGWLDVYDLMTESLSSWTPSEKANSVVDIQTYAPAPRSFSGPLPLGGGAPRRDFNHHGPINHHHHQRKPSGHFSHRPPSMHTSAGEYNEPPRRSVSSIGSHYHHHHQLNNHHPTPPPPPPRPVNTQKDFQEAIVDIILENDVNDLVDLEEFLQGYFKLNSLYQEIIQQFFNDLSNDLVNPRVSKAPSVFARLASHSAKSHSSSSKANSRGLGRGTSSRKPS</sequence>
<evidence type="ECO:0000256" key="2">
    <source>
        <dbReference type="ARBA" id="ARBA00022491"/>
    </source>
</evidence>
<dbReference type="GO" id="GO:0005634">
    <property type="term" value="C:nucleus"/>
    <property type="evidence" value="ECO:0007669"/>
    <property type="project" value="UniProtKB-SubCell"/>
</dbReference>
<feature type="compositionally biased region" description="Low complexity" evidence="6">
    <location>
        <begin position="217"/>
        <end position="229"/>
    </location>
</feature>
<name>A0ABD1YAA6_9MARC</name>
<evidence type="ECO:0000256" key="4">
    <source>
        <dbReference type="ARBA" id="ARBA00023163"/>
    </source>
</evidence>
<dbReference type="Pfam" id="PF04844">
    <property type="entry name" value="Ovate"/>
    <property type="match status" value="1"/>
</dbReference>
<keyword evidence="9" id="KW-1185">Reference proteome</keyword>
<keyword evidence="4" id="KW-0804">Transcription</keyword>
<feature type="compositionally biased region" description="Basic residues" evidence="6">
    <location>
        <begin position="82"/>
        <end position="98"/>
    </location>
</feature>
<dbReference type="EMBL" id="JBHFFA010000006">
    <property type="protein sequence ID" value="KAL2622354.1"/>
    <property type="molecule type" value="Genomic_DNA"/>
</dbReference>